<evidence type="ECO:0000256" key="3">
    <source>
        <dbReference type="ARBA" id="ARBA00011775"/>
    </source>
</evidence>
<dbReference type="GO" id="GO:0000139">
    <property type="term" value="C:Golgi membrane"/>
    <property type="evidence" value="ECO:0007669"/>
    <property type="project" value="UniProtKB-SubCell"/>
</dbReference>
<evidence type="ECO:0000256" key="5">
    <source>
        <dbReference type="ARBA" id="ARBA00022490"/>
    </source>
</evidence>
<evidence type="ECO:0000259" key="13">
    <source>
        <dbReference type="Pfam" id="PF01217"/>
    </source>
</evidence>
<dbReference type="KEGG" id="kng:KNAG_0D02530"/>
<dbReference type="PANTHER" id="PTHR11043:SF0">
    <property type="entry name" value="COATOMER SUBUNIT ZETA"/>
    <property type="match status" value="1"/>
</dbReference>
<dbReference type="InterPro" id="IPR022775">
    <property type="entry name" value="AP_mu_sigma_su"/>
</dbReference>
<dbReference type="AlphaFoldDB" id="J7RY21"/>
<dbReference type="EMBL" id="HE978317">
    <property type="protein sequence ID" value="CCK70002.1"/>
    <property type="molecule type" value="Genomic_DNA"/>
</dbReference>
<dbReference type="OMA" id="NELMLHS"/>
<dbReference type="Pfam" id="PF01217">
    <property type="entry name" value="Clat_adaptor_s"/>
    <property type="match status" value="1"/>
</dbReference>
<evidence type="ECO:0000256" key="6">
    <source>
        <dbReference type="ARBA" id="ARBA00022892"/>
    </source>
</evidence>
<evidence type="ECO:0000256" key="9">
    <source>
        <dbReference type="ARBA" id="ARBA00023136"/>
    </source>
</evidence>
<reference evidence="14 15" key="1">
    <citation type="journal article" date="2011" name="Proc. Natl. Acad. Sci. U.S.A.">
        <title>Evolutionary erosion of yeast sex chromosomes by mating-type switching accidents.</title>
        <authorList>
            <person name="Gordon J.L."/>
            <person name="Armisen D."/>
            <person name="Proux-Wera E."/>
            <person name="Oheigeartaigh S.S."/>
            <person name="Byrne K.P."/>
            <person name="Wolfe K.H."/>
        </authorList>
    </citation>
    <scope>NUCLEOTIDE SEQUENCE [LARGE SCALE GENOMIC DNA]</scope>
    <source>
        <strain evidence="15">ATCC MYA-139 / BCRC 22969 / CBS 8797 / CCRC 22969 / KCTC 17520 / NBRC 10181 / NCYC 3082</strain>
    </source>
</reference>
<dbReference type="GO" id="GO:0006890">
    <property type="term" value="P:retrograde vesicle-mediated transport, Golgi to endoplasmic reticulum"/>
    <property type="evidence" value="ECO:0007669"/>
    <property type="project" value="UniProtKB-UniRule"/>
</dbReference>
<name>J7RY21_HUIN7</name>
<sequence>MSSLYCIEAVLILDQKGNRVYANYFAPPHVQDGEESLAGSLKRQREFELEFARRTAKSEGDLQMFSGSLVRFKRFTDVVVVVVGHASANEVLVDVVFEGIAGALELLLDSGGVDMRVVQDKFDLVCLLVDEAVDNGIVLETDPATIAARVTRPPTTDPQVSLDLDKGLLGAWGFAKSKLQERLQQGR</sequence>
<keyword evidence="4 12" id="KW-0813">Transport</keyword>
<evidence type="ECO:0000256" key="11">
    <source>
        <dbReference type="ARBA" id="ARBA00045555"/>
    </source>
</evidence>
<dbReference type="GeneID" id="34525691"/>
<comment type="function">
    <text evidence="11">The coatomer is a cytosolic protein complex that binds to dilysine motifs and reversibly associates with Golgi non-clathrin-coated vesicles, which further mediate biosynthetic protein transport from the ER, via the Golgi up to the trans Golgi network. Coatomer complex is required for budding from Golgi membranes, and is essential for the retrograde Golgi-to-ER transport of dilysine-tagged proteins. The zeta subunit may be involved in regulating the coat assembly and, hence, the rate of biosynthetic protein transport due to its association-dissociation properties with the coatomer complex.</text>
</comment>
<keyword evidence="10 12" id="KW-0968">Cytoplasmic vesicle</keyword>
<comment type="subcellular location">
    <subcellularLocation>
        <location evidence="12">Cytoplasm</location>
    </subcellularLocation>
    <subcellularLocation>
        <location evidence="1 12">Golgi apparatus membrane</location>
        <topology evidence="1 12">Peripheral membrane protein</topology>
        <orientation evidence="1 12">Cytoplasmic side</orientation>
    </subcellularLocation>
    <subcellularLocation>
        <location evidence="12">Cytoplasmic vesicle</location>
        <location evidence="12">COPI-coated vesicle membrane</location>
        <topology evidence="12">Peripheral membrane protein</topology>
        <orientation evidence="12">Cytoplasmic side</orientation>
    </subcellularLocation>
</comment>
<evidence type="ECO:0000256" key="1">
    <source>
        <dbReference type="ARBA" id="ARBA00004255"/>
    </source>
</evidence>
<dbReference type="STRING" id="1071383.J7RY21"/>
<protein>
    <recommendedName>
        <fullName evidence="12">Coatomer subunit zeta</fullName>
    </recommendedName>
</protein>
<dbReference type="OrthoDB" id="10249988at2759"/>
<comment type="subunit">
    <text evidence="3 12">Oligomeric complex that consists of at least the alpha, beta, beta', gamma, delta, epsilon and zeta subunits.</text>
</comment>
<dbReference type="InterPro" id="IPR011012">
    <property type="entry name" value="Longin-like_dom_sf"/>
</dbReference>
<evidence type="ECO:0000256" key="8">
    <source>
        <dbReference type="ARBA" id="ARBA00023034"/>
    </source>
</evidence>
<evidence type="ECO:0000256" key="2">
    <source>
        <dbReference type="ARBA" id="ARBA00006972"/>
    </source>
</evidence>
<evidence type="ECO:0000313" key="14">
    <source>
        <dbReference type="EMBL" id="CCK70002.1"/>
    </source>
</evidence>
<dbReference type="SUPFAM" id="SSF64356">
    <property type="entry name" value="SNARE-like"/>
    <property type="match status" value="1"/>
</dbReference>
<gene>
    <name evidence="14" type="primary">KNAG0D02530</name>
    <name evidence="14" type="ordered locus">KNAG_0D02530</name>
</gene>
<proteinExistence type="inferred from homology"/>
<evidence type="ECO:0000256" key="12">
    <source>
        <dbReference type="RuleBase" id="RU366053"/>
    </source>
</evidence>
<keyword evidence="15" id="KW-1185">Reference proteome</keyword>
<dbReference type="GO" id="GO:0006886">
    <property type="term" value="P:intracellular protein transport"/>
    <property type="evidence" value="ECO:0007669"/>
    <property type="project" value="TreeGrafter"/>
</dbReference>
<feature type="domain" description="AP complex mu/sigma subunit" evidence="13">
    <location>
        <begin position="7"/>
        <end position="151"/>
    </location>
</feature>
<accession>J7RY21</accession>
<comment type="similarity">
    <text evidence="2 12">Belongs to the adaptor complexes small subunit family.</text>
</comment>
<dbReference type="HOGENOM" id="CLU_086803_0_0_1"/>
<dbReference type="RefSeq" id="XP_022464248.1">
    <property type="nucleotide sequence ID" value="XM_022607677.1"/>
</dbReference>
<dbReference type="FunFam" id="3.30.450.60:FF:000013">
    <property type="entry name" value="Coatomer subunit zeta"/>
    <property type="match status" value="1"/>
</dbReference>
<dbReference type="eggNOG" id="KOG3343">
    <property type="taxonomic scope" value="Eukaryota"/>
</dbReference>
<dbReference type="Gene3D" id="3.30.450.60">
    <property type="match status" value="1"/>
</dbReference>
<keyword evidence="6 12" id="KW-0931">ER-Golgi transport</keyword>
<evidence type="ECO:0000256" key="10">
    <source>
        <dbReference type="ARBA" id="ARBA00023329"/>
    </source>
</evidence>
<dbReference type="GO" id="GO:0006891">
    <property type="term" value="P:intra-Golgi vesicle-mediated transport"/>
    <property type="evidence" value="ECO:0007669"/>
    <property type="project" value="TreeGrafter"/>
</dbReference>
<evidence type="ECO:0000313" key="15">
    <source>
        <dbReference type="Proteomes" id="UP000006310"/>
    </source>
</evidence>
<keyword evidence="9 12" id="KW-0472">Membrane</keyword>
<dbReference type="GO" id="GO:0030126">
    <property type="term" value="C:COPI vesicle coat"/>
    <property type="evidence" value="ECO:0007669"/>
    <property type="project" value="UniProtKB-UniRule"/>
</dbReference>
<dbReference type="PANTHER" id="PTHR11043">
    <property type="entry name" value="ZETA-COAT PROTEIN"/>
    <property type="match status" value="1"/>
</dbReference>
<keyword evidence="8 12" id="KW-0333">Golgi apparatus</keyword>
<dbReference type="Proteomes" id="UP000006310">
    <property type="component" value="Chromosome 4"/>
</dbReference>
<keyword evidence="7 12" id="KW-0653">Protein transport</keyword>
<dbReference type="InterPro" id="IPR039652">
    <property type="entry name" value="Coatomer_zeta"/>
</dbReference>
<evidence type="ECO:0000256" key="4">
    <source>
        <dbReference type="ARBA" id="ARBA00022448"/>
    </source>
</evidence>
<keyword evidence="5 12" id="KW-0963">Cytoplasm</keyword>
<organism evidence="14 15">
    <name type="scientific">Huiozyma naganishii (strain ATCC MYA-139 / BCRC 22969 / CBS 8797 / KCTC 17520 / NBRC 10181 / NCYC 3082 / Yp74L-3)</name>
    <name type="common">Yeast</name>
    <name type="synonym">Kazachstania naganishii</name>
    <dbReference type="NCBI Taxonomy" id="1071383"/>
    <lineage>
        <taxon>Eukaryota</taxon>
        <taxon>Fungi</taxon>
        <taxon>Dikarya</taxon>
        <taxon>Ascomycota</taxon>
        <taxon>Saccharomycotina</taxon>
        <taxon>Saccharomycetes</taxon>
        <taxon>Saccharomycetales</taxon>
        <taxon>Saccharomycetaceae</taxon>
        <taxon>Huiozyma</taxon>
    </lineage>
</organism>
<reference evidence="15" key="2">
    <citation type="submission" date="2012-08" db="EMBL/GenBank/DDBJ databases">
        <title>Genome sequence of Kazachstania naganishii.</title>
        <authorList>
            <person name="Gordon J.L."/>
            <person name="Armisen D."/>
            <person name="Proux-Wera E."/>
            <person name="OhEigeartaigh S.S."/>
            <person name="Byrne K.P."/>
            <person name="Wolfe K.H."/>
        </authorList>
    </citation>
    <scope>NUCLEOTIDE SEQUENCE [LARGE SCALE GENOMIC DNA]</scope>
    <source>
        <strain evidence="15">ATCC MYA-139 / BCRC 22969 / CBS 8797 / CCRC 22969 / KCTC 17520 / NBRC 10181 / NCYC 3082</strain>
    </source>
</reference>
<evidence type="ECO:0000256" key="7">
    <source>
        <dbReference type="ARBA" id="ARBA00022927"/>
    </source>
</evidence>